<keyword evidence="7" id="KW-0411">Iron-sulfur</keyword>
<evidence type="ECO:0000259" key="8">
    <source>
        <dbReference type="PROSITE" id="PS51332"/>
    </source>
</evidence>
<reference evidence="10 11" key="1">
    <citation type="submission" date="2021-01" db="EMBL/GenBank/DDBJ databases">
        <title>Whole genome shotgun sequence of Actinoplanes couchii NBRC 106145.</title>
        <authorList>
            <person name="Komaki H."/>
            <person name="Tamura T."/>
        </authorList>
    </citation>
    <scope>NUCLEOTIDE SEQUENCE [LARGE SCALE GENOMIC DNA]</scope>
    <source>
        <strain evidence="10 11">NBRC 106145</strain>
    </source>
</reference>
<dbReference type="PANTHER" id="PTHR43409:SF7">
    <property type="entry name" value="BLL1977 PROTEIN"/>
    <property type="match status" value="1"/>
</dbReference>
<dbReference type="PANTHER" id="PTHR43409">
    <property type="entry name" value="ANAEROBIC MAGNESIUM-PROTOPORPHYRIN IX MONOMETHYL ESTER CYCLASE-RELATED"/>
    <property type="match status" value="1"/>
</dbReference>
<dbReference type="InterPro" id="IPR007197">
    <property type="entry name" value="rSAM"/>
</dbReference>
<dbReference type="SMART" id="SM00729">
    <property type="entry name" value="Elp3"/>
    <property type="match status" value="1"/>
</dbReference>
<dbReference type="PROSITE" id="PS51332">
    <property type="entry name" value="B12_BINDING"/>
    <property type="match status" value="1"/>
</dbReference>
<dbReference type="InterPro" id="IPR058240">
    <property type="entry name" value="rSAM_sf"/>
</dbReference>
<dbReference type="SFLD" id="SFLDG01123">
    <property type="entry name" value="methyltransferase_(Class_B)"/>
    <property type="match status" value="1"/>
</dbReference>
<dbReference type="SFLD" id="SFLDS00029">
    <property type="entry name" value="Radical_SAM"/>
    <property type="match status" value="1"/>
</dbReference>
<keyword evidence="4" id="KW-0949">S-adenosyl-L-methionine</keyword>
<proteinExistence type="predicted"/>
<evidence type="ECO:0000256" key="1">
    <source>
        <dbReference type="ARBA" id="ARBA00001966"/>
    </source>
</evidence>
<sequence length="588" mass="65324">MPATADLTVLLVSMPFMETDRPSIQLGLLSAIARDAGFPVRTWHANLDLAARIGAAEYAGIARFRGPLIGDWLFSVEAFGADAPDPDARFRAELADIRRHDIPAYLDALADEFDRQPARVVAFTCTFQQNTASFALARRLKQRHPGLITVFGGANFDGEMGPEYVRTVDCIDYAVVGEGDTAFPQLLTALADGTDPTGIPGVVARTGGASTESPPEHRLDDSPVPDYDEYFTRAARLGLLPAGVWIPVETSRGCWWGARHHCVFCGLNATSMRFRAKSPRRVRDELARLARRHGGFRFAAVDNILDVRYLTELLPGLVADDTGYQLFYEVKANLNRDQVRLLARAGVTAVQPGIESLSTPVLRLMRKGVTAAQNVNLLRWAGYYGIHLSWNILWGFPGETVRDYTDQAAAVPTLTHLQPPDTAGPIWMERFSPLHATTQGQIKPEASYAYVYPAHVNLDRIAYFFDRTPELPDDTYDGVRKTVHEWRRSWTAPRRPVLTYRSAPHYVEIYDGRHPGREGTYAFEDTAADVYLQCVDRPVSASTIHTRLHGRVAIELIDEILTEFTRLGLLFRDGPKTLALALPAIPGR</sequence>
<dbReference type="Gene3D" id="3.40.50.280">
    <property type="entry name" value="Cobalamin-binding domain"/>
    <property type="match status" value="1"/>
</dbReference>
<evidence type="ECO:0000256" key="3">
    <source>
        <dbReference type="ARBA" id="ARBA00022679"/>
    </source>
</evidence>
<dbReference type="SFLD" id="SFLDG01082">
    <property type="entry name" value="B12-binding_domain_containing"/>
    <property type="match status" value="1"/>
</dbReference>
<evidence type="ECO:0000256" key="2">
    <source>
        <dbReference type="ARBA" id="ARBA00022603"/>
    </source>
</evidence>
<comment type="cofactor">
    <cofactor evidence="1">
        <name>[4Fe-4S] cluster</name>
        <dbReference type="ChEBI" id="CHEBI:49883"/>
    </cofactor>
</comment>
<gene>
    <name evidence="10" type="ORF">Aco03nite_078010</name>
</gene>
<keyword evidence="6" id="KW-0408">Iron</keyword>
<dbReference type="NCBIfam" id="TIGR03975">
    <property type="entry name" value="rSAM_ocin_1"/>
    <property type="match status" value="1"/>
</dbReference>
<feature type="domain" description="Radical SAM core" evidence="9">
    <location>
        <begin position="240"/>
        <end position="462"/>
    </location>
</feature>
<dbReference type="CDD" id="cd02068">
    <property type="entry name" value="radical_SAM_B12_BD"/>
    <property type="match status" value="1"/>
</dbReference>
<dbReference type="InterPro" id="IPR006638">
    <property type="entry name" value="Elp3/MiaA/NifB-like_rSAM"/>
</dbReference>
<keyword evidence="3" id="KW-0808">Transferase</keyword>
<name>A0ABQ3XLL3_9ACTN</name>
<dbReference type="Pfam" id="PF04055">
    <property type="entry name" value="Radical_SAM"/>
    <property type="match status" value="1"/>
</dbReference>
<keyword evidence="2" id="KW-0489">Methyltransferase</keyword>
<keyword evidence="5" id="KW-0479">Metal-binding</keyword>
<dbReference type="Gene3D" id="3.20.20.70">
    <property type="entry name" value="Aldolase class I"/>
    <property type="match status" value="1"/>
</dbReference>
<evidence type="ECO:0000256" key="4">
    <source>
        <dbReference type="ARBA" id="ARBA00022691"/>
    </source>
</evidence>
<evidence type="ECO:0000256" key="6">
    <source>
        <dbReference type="ARBA" id="ARBA00023004"/>
    </source>
</evidence>
<evidence type="ECO:0000259" key="9">
    <source>
        <dbReference type="PROSITE" id="PS51918"/>
    </source>
</evidence>
<organism evidence="10 11">
    <name type="scientific">Actinoplanes couchii</name>
    <dbReference type="NCBI Taxonomy" id="403638"/>
    <lineage>
        <taxon>Bacteria</taxon>
        <taxon>Bacillati</taxon>
        <taxon>Actinomycetota</taxon>
        <taxon>Actinomycetes</taxon>
        <taxon>Micromonosporales</taxon>
        <taxon>Micromonosporaceae</taxon>
        <taxon>Actinoplanes</taxon>
    </lineage>
</organism>
<feature type="domain" description="B12-binding" evidence="8">
    <location>
        <begin position="37"/>
        <end position="197"/>
    </location>
</feature>
<dbReference type="InterPro" id="IPR006158">
    <property type="entry name" value="Cobalamin-bd"/>
</dbReference>
<dbReference type="InterPro" id="IPR023984">
    <property type="entry name" value="rSAM_ocin_1"/>
</dbReference>
<accession>A0ABQ3XLL3</accession>
<dbReference type="CDD" id="cd01335">
    <property type="entry name" value="Radical_SAM"/>
    <property type="match status" value="1"/>
</dbReference>
<protein>
    <submittedName>
        <fullName evidence="10">RiPP maturation radical SAM protein 1</fullName>
    </submittedName>
</protein>
<evidence type="ECO:0000256" key="5">
    <source>
        <dbReference type="ARBA" id="ARBA00022723"/>
    </source>
</evidence>
<dbReference type="SUPFAM" id="SSF102114">
    <property type="entry name" value="Radical SAM enzymes"/>
    <property type="match status" value="1"/>
</dbReference>
<keyword evidence="11" id="KW-1185">Reference proteome</keyword>
<evidence type="ECO:0000313" key="11">
    <source>
        <dbReference type="Proteomes" id="UP000612282"/>
    </source>
</evidence>
<dbReference type="SFLD" id="SFLDF00324">
    <property type="entry name" value="bacteriocin_maturation"/>
    <property type="match status" value="1"/>
</dbReference>
<evidence type="ECO:0000256" key="7">
    <source>
        <dbReference type="ARBA" id="ARBA00023014"/>
    </source>
</evidence>
<comment type="caution">
    <text evidence="10">The sequence shown here is derived from an EMBL/GenBank/DDBJ whole genome shotgun (WGS) entry which is preliminary data.</text>
</comment>
<dbReference type="EMBL" id="BOMG01000097">
    <property type="protein sequence ID" value="GID59397.1"/>
    <property type="molecule type" value="Genomic_DNA"/>
</dbReference>
<dbReference type="Proteomes" id="UP000612282">
    <property type="component" value="Unassembled WGS sequence"/>
</dbReference>
<dbReference type="InterPro" id="IPR013785">
    <property type="entry name" value="Aldolase_TIM"/>
</dbReference>
<evidence type="ECO:0000313" key="10">
    <source>
        <dbReference type="EMBL" id="GID59397.1"/>
    </source>
</evidence>
<dbReference type="PROSITE" id="PS51918">
    <property type="entry name" value="RADICAL_SAM"/>
    <property type="match status" value="1"/>
</dbReference>
<dbReference type="RefSeq" id="WP_239145793.1">
    <property type="nucleotide sequence ID" value="NZ_BAAAQE010000112.1"/>
</dbReference>
<dbReference type="InterPro" id="IPR051198">
    <property type="entry name" value="BchE-like"/>
</dbReference>
<dbReference type="InterPro" id="IPR034466">
    <property type="entry name" value="Methyltransferase_Class_B"/>
</dbReference>
<dbReference type="Pfam" id="PF02310">
    <property type="entry name" value="B12-binding"/>
    <property type="match status" value="1"/>
</dbReference>